<organism evidence="2">
    <name type="scientific">Darwinula stevensoni</name>
    <dbReference type="NCBI Taxonomy" id="69355"/>
    <lineage>
        <taxon>Eukaryota</taxon>
        <taxon>Metazoa</taxon>
        <taxon>Ecdysozoa</taxon>
        <taxon>Arthropoda</taxon>
        <taxon>Crustacea</taxon>
        <taxon>Oligostraca</taxon>
        <taxon>Ostracoda</taxon>
        <taxon>Podocopa</taxon>
        <taxon>Podocopida</taxon>
        <taxon>Darwinulocopina</taxon>
        <taxon>Darwinuloidea</taxon>
        <taxon>Darwinulidae</taxon>
        <taxon>Darwinula</taxon>
    </lineage>
</organism>
<dbReference type="EMBL" id="CAJPEV010000131">
    <property type="protein sequence ID" value="CAG0881076.1"/>
    <property type="molecule type" value="Genomic_DNA"/>
</dbReference>
<dbReference type="EMBL" id="LR899648">
    <property type="protein sequence ID" value="CAD7241395.1"/>
    <property type="molecule type" value="Genomic_DNA"/>
</dbReference>
<dbReference type="Proteomes" id="UP000677054">
    <property type="component" value="Unassembled WGS sequence"/>
</dbReference>
<accession>A0A7R9A0G8</accession>
<proteinExistence type="predicted"/>
<reference evidence="2" key="1">
    <citation type="submission" date="2020-11" db="EMBL/GenBank/DDBJ databases">
        <authorList>
            <person name="Tran Van P."/>
        </authorList>
    </citation>
    <scope>NUCLEOTIDE SEQUENCE</scope>
</reference>
<gene>
    <name evidence="2" type="ORF">DSTB1V02_LOCUS1388</name>
</gene>
<keyword evidence="1" id="KW-0812">Transmembrane</keyword>
<protein>
    <submittedName>
        <fullName evidence="2">Uncharacterized protein</fullName>
    </submittedName>
</protein>
<evidence type="ECO:0000256" key="1">
    <source>
        <dbReference type="SAM" id="Phobius"/>
    </source>
</evidence>
<feature type="transmembrane region" description="Helical" evidence="1">
    <location>
        <begin position="76"/>
        <end position="94"/>
    </location>
</feature>
<name>A0A7R9A0G8_9CRUS</name>
<sequence>MVPCDVLISQVAFSCSWDILLCRIVEDFYASDEEVRETARRRGKHIPISLIKTLPSVLVFLAASIPVFLTEFGRKIYLDIWLYGSVLSYSWLAIKAVC</sequence>
<keyword evidence="1" id="KW-1133">Transmembrane helix</keyword>
<evidence type="ECO:0000313" key="3">
    <source>
        <dbReference type="Proteomes" id="UP000677054"/>
    </source>
</evidence>
<evidence type="ECO:0000313" key="2">
    <source>
        <dbReference type="EMBL" id="CAD7241395.1"/>
    </source>
</evidence>
<keyword evidence="1" id="KW-0472">Membrane</keyword>
<dbReference type="OrthoDB" id="189226at2759"/>
<keyword evidence="3" id="KW-1185">Reference proteome</keyword>
<feature type="transmembrane region" description="Helical" evidence="1">
    <location>
        <begin position="50"/>
        <end position="70"/>
    </location>
</feature>
<dbReference type="AlphaFoldDB" id="A0A7R9A0G8"/>